<dbReference type="Gene3D" id="1.20.1280.50">
    <property type="match status" value="1"/>
</dbReference>
<protein>
    <recommendedName>
        <fullName evidence="1">F-box domain-containing protein</fullName>
    </recommendedName>
</protein>
<keyword evidence="3" id="KW-1185">Reference proteome</keyword>
<name>A0AAD3HEF5_9STRA</name>
<sequence length="396" mass="46915">MSVQLHPNNNIKTEDSALTIYLKDNQDADEAFSLVPFEHHSPESQSWIILYGSNNWPRTREVLPLRFVFVNSRRGFVTLHNNFVFRYDHRLSQQQKHRHHTRNNCSISLQNKKQRLGERHRNMMDCDEIDGYNYPVSKVFYTYGLLHCILSYVTYEDLISASTVSKFLYETSRSDSLWKEQCILLWKDKVGMPYLRKGHVIAPYWRTFVTPEVIHSMSTRDVKLFFAERPLGKQEVRDLLLANSLEKRDMQNTILQLMNDQEREINTGFRQLWFGSFMSSIVDARRNFILLDELLTTKGFLMNFKVIHEDDDTVFGRPAISLHYHCTCYFEEEAKNFAFRMDDPEENDMHHPEGLTWRWIVEGKALQVGMYPPLVVYRLENWGFKLENQHVVLLSQ</sequence>
<evidence type="ECO:0000259" key="1">
    <source>
        <dbReference type="Pfam" id="PF12937"/>
    </source>
</evidence>
<dbReference type="SUPFAM" id="SSF81383">
    <property type="entry name" value="F-box domain"/>
    <property type="match status" value="1"/>
</dbReference>
<feature type="domain" description="F-box" evidence="1">
    <location>
        <begin position="145"/>
        <end position="183"/>
    </location>
</feature>
<dbReference type="InterPro" id="IPR001810">
    <property type="entry name" value="F-box_dom"/>
</dbReference>
<reference evidence="2 3" key="1">
    <citation type="journal article" date="2021" name="Sci. Rep.">
        <title>The genome of the diatom Chaetoceros tenuissimus carries an ancient integrated fragment of an extant virus.</title>
        <authorList>
            <person name="Hongo Y."/>
            <person name="Kimura K."/>
            <person name="Takaki Y."/>
            <person name="Yoshida Y."/>
            <person name="Baba S."/>
            <person name="Kobayashi G."/>
            <person name="Nagasaki K."/>
            <person name="Hano T."/>
            <person name="Tomaru Y."/>
        </authorList>
    </citation>
    <scope>NUCLEOTIDE SEQUENCE [LARGE SCALE GENOMIC DNA]</scope>
    <source>
        <strain evidence="2 3">NIES-3715</strain>
    </source>
</reference>
<comment type="caution">
    <text evidence="2">The sequence shown here is derived from an EMBL/GenBank/DDBJ whole genome shotgun (WGS) entry which is preliminary data.</text>
</comment>
<evidence type="ECO:0000313" key="2">
    <source>
        <dbReference type="EMBL" id="GFH60316.1"/>
    </source>
</evidence>
<evidence type="ECO:0000313" key="3">
    <source>
        <dbReference type="Proteomes" id="UP001054902"/>
    </source>
</evidence>
<dbReference type="Proteomes" id="UP001054902">
    <property type="component" value="Unassembled WGS sequence"/>
</dbReference>
<gene>
    <name evidence="2" type="ORF">CTEN210_16792</name>
</gene>
<proteinExistence type="predicted"/>
<dbReference type="EMBL" id="BLLK01000069">
    <property type="protein sequence ID" value="GFH60316.1"/>
    <property type="molecule type" value="Genomic_DNA"/>
</dbReference>
<accession>A0AAD3HEF5</accession>
<dbReference type="InterPro" id="IPR036047">
    <property type="entry name" value="F-box-like_dom_sf"/>
</dbReference>
<dbReference type="AlphaFoldDB" id="A0AAD3HEF5"/>
<organism evidence="2 3">
    <name type="scientific">Chaetoceros tenuissimus</name>
    <dbReference type="NCBI Taxonomy" id="426638"/>
    <lineage>
        <taxon>Eukaryota</taxon>
        <taxon>Sar</taxon>
        <taxon>Stramenopiles</taxon>
        <taxon>Ochrophyta</taxon>
        <taxon>Bacillariophyta</taxon>
        <taxon>Coscinodiscophyceae</taxon>
        <taxon>Chaetocerotophycidae</taxon>
        <taxon>Chaetocerotales</taxon>
        <taxon>Chaetocerotaceae</taxon>
        <taxon>Chaetoceros</taxon>
    </lineage>
</organism>
<dbReference type="Pfam" id="PF12937">
    <property type="entry name" value="F-box-like"/>
    <property type="match status" value="1"/>
</dbReference>